<dbReference type="Gene3D" id="3.90.550.10">
    <property type="entry name" value="Spore Coat Polysaccharide Biosynthesis Protein SpsA, Chain A"/>
    <property type="match status" value="1"/>
</dbReference>
<evidence type="ECO:0000259" key="2">
    <source>
        <dbReference type="Pfam" id="PF00535"/>
    </source>
</evidence>
<feature type="domain" description="Glycosyltransferase 2-like" evidence="2">
    <location>
        <begin position="15"/>
        <end position="147"/>
    </location>
</feature>
<protein>
    <submittedName>
        <fullName evidence="3">Glycosyl transferase family 2 protein</fullName>
    </submittedName>
</protein>
<evidence type="ECO:0000313" key="4">
    <source>
        <dbReference type="Proteomes" id="UP000034349"/>
    </source>
</evidence>
<feature type="transmembrane region" description="Helical" evidence="1">
    <location>
        <begin position="198"/>
        <end position="226"/>
    </location>
</feature>
<organism evidence="3 4">
    <name type="scientific">Candidatus Roizmanbacteria bacterium GW2011_GWA2_32_13</name>
    <dbReference type="NCBI Taxonomy" id="1618475"/>
    <lineage>
        <taxon>Bacteria</taxon>
        <taxon>Candidatus Roizmaniibacteriota</taxon>
    </lineage>
</organism>
<dbReference type="InterPro" id="IPR050256">
    <property type="entry name" value="Glycosyltransferase_2"/>
</dbReference>
<evidence type="ECO:0000256" key="1">
    <source>
        <dbReference type="SAM" id="Phobius"/>
    </source>
</evidence>
<comment type="caution">
    <text evidence="3">The sequence shown here is derived from an EMBL/GenBank/DDBJ whole genome shotgun (WGS) entry which is preliminary data.</text>
</comment>
<dbReference type="GO" id="GO:0005886">
    <property type="term" value="C:plasma membrane"/>
    <property type="evidence" value="ECO:0007669"/>
    <property type="project" value="TreeGrafter"/>
</dbReference>
<name>A0A0F9YMP1_9BACT</name>
<dbReference type="Pfam" id="PF00535">
    <property type="entry name" value="Glycos_transf_2"/>
    <property type="match status" value="1"/>
</dbReference>
<dbReference type="CDD" id="cd04187">
    <property type="entry name" value="DPM1_like_bac"/>
    <property type="match status" value="1"/>
</dbReference>
<dbReference type="InterPro" id="IPR001173">
    <property type="entry name" value="Glyco_trans_2-like"/>
</dbReference>
<gene>
    <name evidence="3" type="ORF">UR23_C0058G0008</name>
</gene>
<accession>A0A0F9YMP1</accession>
<dbReference type="PANTHER" id="PTHR48090:SF8">
    <property type="entry name" value="GLYCOSYLTRANSFERASE CSBB-RELATED"/>
    <property type="match status" value="1"/>
</dbReference>
<proteinExistence type="predicted"/>
<keyword evidence="3" id="KW-0808">Transferase</keyword>
<dbReference type="SUPFAM" id="SSF53448">
    <property type="entry name" value="Nucleotide-diphospho-sugar transferases"/>
    <property type="match status" value="1"/>
</dbReference>
<evidence type="ECO:0000313" key="3">
    <source>
        <dbReference type="EMBL" id="KKP32573.1"/>
    </source>
</evidence>
<dbReference type="AlphaFoldDB" id="A0A0F9YMP1"/>
<sequence length="290" mass="33342">MKQFVTQYKKMKKISISIPCYNEQDNVYIAYETLKKVFTKIRNYDYEFIFVDNGSTDKTRELISKIAKKDKKVKGVFLSKNFGPESSGRAGLDFATGEAFVGIGCDLQDPPDLIAEFIKKWENTQIPVNAVGFGLYDRKVVEALKSLPEKYRFERGLTAWVGFKKTYITYERRKRMKGKSSYNFFDYIKHAERGIFGFSYLVLDLMVYGGFTLVFFSFLFIIGYLYTVVVIGNPIKASIPLMLGIVFFGGIQLLAISIIGKYIQVIVEETKNRPIYIVEDTVNLNEKIKK</sequence>
<keyword evidence="1" id="KW-0472">Membrane</keyword>
<keyword evidence="1" id="KW-1133">Transmembrane helix</keyword>
<dbReference type="Proteomes" id="UP000034349">
    <property type="component" value="Unassembled WGS sequence"/>
</dbReference>
<dbReference type="EMBL" id="LBOK01000058">
    <property type="protein sequence ID" value="KKP32573.1"/>
    <property type="molecule type" value="Genomic_DNA"/>
</dbReference>
<dbReference type="InterPro" id="IPR029044">
    <property type="entry name" value="Nucleotide-diphossugar_trans"/>
</dbReference>
<keyword evidence="1" id="KW-0812">Transmembrane</keyword>
<feature type="transmembrane region" description="Helical" evidence="1">
    <location>
        <begin position="238"/>
        <end position="263"/>
    </location>
</feature>
<dbReference type="PANTHER" id="PTHR48090">
    <property type="entry name" value="UNDECAPRENYL-PHOSPHATE 4-DEOXY-4-FORMAMIDO-L-ARABINOSE TRANSFERASE-RELATED"/>
    <property type="match status" value="1"/>
</dbReference>
<dbReference type="GO" id="GO:0016757">
    <property type="term" value="F:glycosyltransferase activity"/>
    <property type="evidence" value="ECO:0007669"/>
    <property type="project" value="UniProtKB-KW"/>
</dbReference>
<reference evidence="3 4" key="1">
    <citation type="journal article" date="2015" name="Nature">
        <title>rRNA introns, odd ribosomes, and small enigmatic genomes across a large radiation of phyla.</title>
        <authorList>
            <person name="Brown C.T."/>
            <person name="Hug L.A."/>
            <person name="Thomas B.C."/>
            <person name="Sharon I."/>
            <person name="Castelle C.J."/>
            <person name="Singh A."/>
            <person name="Wilkins M.J."/>
            <person name="Williams K.H."/>
            <person name="Banfield J.F."/>
        </authorList>
    </citation>
    <scope>NUCLEOTIDE SEQUENCE [LARGE SCALE GENOMIC DNA]</scope>
</reference>